<feature type="chain" id="PRO_5031430894" description="Methyltransferase FkbM domain-containing protein" evidence="2">
    <location>
        <begin position="32"/>
        <end position="422"/>
    </location>
</feature>
<feature type="signal peptide" evidence="2">
    <location>
        <begin position="1"/>
        <end position="31"/>
    </location>
</feature>
<dbReference type="InterPro" id="IPR029063">
    <property type="entry name" value="SAM-dependent_MTases_sf"/>
</dbReference>
<dbReference type="PANTHER" id="PTHR34203:SF15">
    <property type="entry name" value="SLL1173 PROTEIN"/>
    <property type="match status" value="1"/>
</dbReference>
<reference evidence="4" key="1">
    <citation type="submission" date="2021-01" db="EMBL/GenBank/DDBJ databases">
        <authorList>
            <person name="Corre E."/>
            <person name="Pelletier E."/>
            <person name="Niang G."/>
            <person name="Scheremetjew M."/>
            <person name="Finn R."/>
            <person name="Kale V."/>
            <person name="Holt S."/>
            <person name="Cochrane G."/>
            <person name="Meng A."/>
            <person name="Brown T."/>
            <person name="Cohen L."/>
        </authorList>
    </citation>
    <scope>NUCLEOTIDE SEQUENCE</scope>
    <source>
        <strain evidence="4">CCMP3105</strain>
    </source>
</reference>
<dbReference type="InterPro" id="IPR052514">
    <property type="entry name" value="SAM-dependent_MTase"/>
</dbReference>
<accession>A0A7S4SM33</accession>
<dbReference type="NCBIfam" id="TIGR01444">
    <property type="entry name" value="fkbM_fam"/>
    <property type="match status" value="1"/>
</dbReference>
<evidence type="ECO:0000259" key="3">
    <source>
        <dbReference type="Pfam" id="PF05050"/>
    </source>
</evidence>
<dbReference type="Gene3D" id="3.40.50.150">
    <property type="entry name" value="Vaccinia Virus protein VP39"/>
    <property type="match status" value="1"/>
</dbReference>
<dbReference type="InterPro" id="IPR006342">
    <property type="entry name" value="FkbM_mtfrase"/>
</dbReference>
<dbReference type="Pfam" id="PF05050">
    <property type="entry name" value="Methyltransf_21"/>
    <property type="match status" value="1"/>
</dbReference>
<name>A0A7S4SM33_9DINO</name>
<dbReference type="SUPFAM" id="SSF53335">
    <property type="entry name" value="S-adenosyl-L-methionine-dependent methyltransferases"/>
    <property type="match status" value="1"/>
</dbReference>
<sequence length="422" mass="46172">MGLRVSVRCSDAAAMGCAAVVALLAAVPGQAADAEGARPSDSSAGDDAAAGATAPARDQNLTLGFHACSRYLLEVSAHGGGFWESASLDRYHRCLWVLRHARDLPREVFVGGQHYPTIVVANHRDPDMRLPPGKLPRRSRQRYSSIPLQPFSDTQEAFARAELRVPHHFVLPYFDVNIGNIIKNQGSMNHYQSYQMQSMLRPGDTVVDVGGNLGCYTIPFAEAVGRAGRVFAFEPFRWMHQQLTANVAINGLQNVWPVQAALGRRAEVRPLLPPQLRFFSSPGGLHVEGQAEQVRTRPQNEVFQLYDLLASEAERVRVVRLDDLLLNPQEGEMWGLPVPIADVRLIKIDAEGMEVAIIEGAAEAIRSFRPIVWSENNAYFDSNGKDTAFLEVMAGLGYGCARVESAPGDVVCTDQSGNGHSF</sequence>
<dbReference type="AlphaFoldDB" id="A0A7S4SM33"/>
<feature type="region of interest" description="Disordered" evidence="1">
    <location>
        <begin position="34"/>
        <end position="53"/>
    </location>
</feature>
<evidence type="ECO:0000256" key="1">
    <source>
        <dbReference type="SAM" id="MobiDB-lite"/>
    </source>
</evidence>
<dbReference type="PANTHER" id="PTHR34203">
    <property type="entry name" value="METHYLTRANSFERASE, FKBM FAMILY PROTEIN"/>
    <property type="match status" value="1"/>
</dbReference>
<organism evidence="4">
    <name type="scientific">Alexandrium monilatum</name>
    <dbReference type="NCBI Taxonomy" id="311494"/>
    <lineage>
        <taxon>Eukaryota</taxon>
        <taxon>Sar</taxon>
        <taxon>Alveolata</taxon>
        <taxon>Dinophyceae</taxon>
        <taxon>Gonyaulacales</taxon>
        <taxon>Pyrocystaceae</taxon>
        <taxon>Alexandrium</taxon>
    </lineage>
</organism>
<dbReference type="EMBL" id="HBNR01073736">
    <property type="protein sequence ID" value="CAE4649935.1"/>
    <property type="molecule type" value="Transcribed_RNA"/>
</dbReference>
<evidence type="ECO:0000256" key="2">
    <source>
        <dbReference type="SAM" id="SignalP"/>
    </source>
</evidence>
<gene>
    <name evidence="4" type="ORF">AMON00008_LOCUS52319</name>
</gene>
<proteinExistence type="predicted"/>
<evidence type="ECO:0000313" key="4">
    <source>
        <dbReference type="EMBL" id="CAE4649935.1"/>
    </source>
</evidence>
<feature type="domain" description="Methyltransferase FkbM" evidence="3">
    <location>
        <begin position="208"/>
        <end position="382"/>
    </location>
</feature>
<protein>
    <recommendedName>
        <fullName evidence="3">Methyltransferase FkbM domain-containing protein</fullName>
    </recommendedName>
</protein>
<keyword evidence="2" id="KW-0732">Signal</keyword>